<evidence type="ECO:0000313" key="2">
    <source>
        <dbReference type="EMBL" id="AVM24246.1"/>
    </source>
</evidence>
<reference evidence="2 3" key="1">
    <citation type="submission" date="2018-02" db="EMBL/GenBank/DDBJ databases">
        <title>The complete genome of two Bacillus pumilus strains from Cuatro Cienegas, Coahuila, Mexico.</title>
        <authorList>
            <person name="Zarza E."/>
            <person name="Alcaraz L.D."/>
            <person name="Aguilar-Salinas B."/>
            <person name="Islas A."/>
            <person name="Olmedo-Alvarez G."/>
        </authorList>
    </citation>
    <scope>NUCLEOTIDE SEQUENCE [LARGE SCALE GENOMIC DNA]</scope>
    <source>
        <strain evidence="2 3">145</strain>
    </source>
</reference>
<evidence type="ECO:0000313" key="3">
    <source>
        <dbReference type="Proteomes" id="UP000264960"/>
    </source>
</evidence>
<dbReference type="AlphaFoldDB" id="A0AAD0HNA7"/>
<accession>A0AAD0HNA7</accession>
<evidence type="ECO:0000256" key="1">
    <source>
        <dbReference type="SAM" id="MobiDB-lite"/>
    </source>
</evidence>
<gene>
    <name evidence="2" type="ORF">C5695_10515</name>
</gene>
<feature type="compositionally biased region" description="Basic and acidic residues" evidence="1">
    <location>
        <begin position="259"/>
        <end position="270"/>
    </location>
</feature>
<sequence length="308" mass="34567">MANTELREALNKVVVEGTLAEIRSNEWSNKNGKKGINIELDIETDEFSVHTLKGMSSYTTKDGNESKKAKAFKTMIDEYKSIANSSREEADKIRAEGKLGLNEYFANDELKSYPELSLNFARRQSIDEFEPQATFDVEMFVENVAQERANGEETGRAVLNGHIPLYGGKVIPFSFVVTEEGSEFVADNYEKNSTVNVYGEIVNYKERTEKEKQSAFGKPKVEVKTKTKREFLVTAGQDPYEEENKDAYNPEIIEKALNEREIELDQKKQEANNNGNSKSNKKKGGFGGGKPATSNNKPVTIADDDLPF</sequence>
<dbReference type="RefSeq" id="WP_117730677.1">
    <property type="nucleotide sequence ID" value="NZ_CP027116.1"/>
</dbReference>
<dbReference type="Proteomes" id="UP000264960">
    <property type="component" value="Chromosome"/>
</dbReference>
<feature type="region of interest" description="Disordered" evidence="1">
    <location>
        <begin position="259"/>
        <end position="308"/>
    </location>
</feature>
<feature type="region of interest" description="Disordered" evidence="1">
    <location>
        <begin position="234"/>
        <end position="253"/>
    </location>
</feature>
<proteinExistence type="predicted"/>
<name>A0AAD0HNA7_BACPU</name>
<organism evidence="2 3">
    <name type="scientific">Bacillus pumilus</name>
    <name type="common">Bacillus mesentericus</name>
    <dbReference type="NCBI Taxonomy" id="1408"/>
    <lineage>
        <taxon>Bacteria</taxon>
        <taxon>Bacillati</taxon>
        <taxon>Bacillota</taxon>
        <taxon>Bacilli</taxon>
        <taxon>Bacillales</taxon>
        <taxon>Bacillaceae</taxon>
        <taxon>Bacillus</taxon>
    </lineage>
</organism>
<protein>
    <submittedName>
        <fullName evidence="2">Uncharacterized protein</fullName>
    </submittedName>
</protein>
<dbReference type="EMBL" id="CP027116">
    <property type="protein sequence ID" value="AVM24246.1"/>
    <property type="molecule type" value="Genomic_DNA"/>
</dbReference>